<name>A0A6A2WBZ9_HIBSY</name>
<feature type="domain" description="MACPF" evidence="1">
    <location>
        <begin position="4"/>
        <end position="274"/>
    </location>
</feature>
<dbReference type="InterPro" id="IPR044663">
    <property type="entry name" value="CAD1/NSL1-like"/>
</dbReference>
<dbReference type="AlphaFoldDB" id="A0A6A2WBZ9"/>
<dbReference type="Pfam" id="PF01823">
    <property type="entry name" value="MACPF"/>
    <property type="match status" value="1"/>
</dbReference>
<sequence>MDGNLHQLDPQTAAEKAVTIIGFGYDLSNDIRLSACKPGPSGSRLIELDTAVSRDLVFPGAVVVKNVPSTIRCDKGERTRFRFDVLSFNQMSEKFNQDISLSGKVPSRLLNAMFEFKGCWPKDTGATKSHAYDGWFITLYSVELERAHLTLSERVRQEVPSAWDPAVIAEFIEKYGTHVITGVKMGDERFSENGETPEFSGKPKDEPYMPWDLQGMLAASVRPPVVTHSKNNDIVIVYILRGGADFSQSRSGGSRLYRGLPKLYQGPLCLLLLY</sequence>
<evidence type="ECO:0000313" key="2">
    <source>
        <dbReference type="EMBL" id="KAE8655572.1"/>
    </source>
</evidence>
<evidence type="ECO:0000313" key="3">
    <source>
        <dbReference type="Proteomes" id="UP000436088"/>
    </source>
</evidence>
<dbReference type="PANTHER" id="PTHR33199">
    <property type="entry name" value="MACPF DOMAIN-CONTAINING PROTEIN CAD1"/>
    <property type="match status" value="1"/>
</dbReference>
<dbReference type="GO" id="GO:2000031">
    <property type="term" value="P:regulation of salicylic acid mediated signaling pathway"/>
    <property type="evidence" value="ECO:0007669"/>
    <property type="project" value="InterPro"/>
</dbReference>
<accession>A0A6A2WBZ9</accession>
<comment type="caution">
    <text evidence="2">The sequence shown here is derived from an EMBL/GenBank/DDBJ whole genome shotgun (WGS) entry which is preliminary data.</text>
</comment>
<dbReference type="Proteomes" id="UP000436088">
    <property type="component" value="Unassembled WGS sequence"/>
</dbReference>
<protein>
    <submittedName>
        <fullName evidence="2">Ethylene-responsive transcription factor 4-like</fullName>
    </submittedName>
</protein>
<proteinExistence type="predicted"/>
<dbReference type="EMBL" id="VEPZ02001777">
    <property type="protein sequence ID" value="KAE8655572.1"/>
    <property type="molecule type" value="Genomic_DNA"/>
</dbReference>
<organism evidence="2 3">
    <name type="scientific">Hibiscus syriacus</name>
    <name type="common">Rose of Sharon</name>
    <dbReference type="NCBI Taxonomy" id="106335"/>
    <lineage>
        <taxon>Eukaryota</taxon>
        <taxon>Viridiplantae</taxon>
        <taxon>Streptophyta</taxon>
        <taxon>Embryophyta</taxon>
        <taxon>Tracheophyta</taxon>
        <taxon>Spermatophyta</taxon>
        <taxon>Magnoliopsida</taxon>
        <taxon>eudicotyledons</taxon>
        <taxon>Gunneridae</taxon>
        <taxon>Pentapetalae</taxon>
        <taxon>rosids</taxon>
        <taxon>malvids</taxon>
        <taxon>Malvales</taxon>
        <taxon>Malvaceae</taxon>
        <taxon>Malvoideae</taxon>
        <taxon>Hibiscus</taxon>
    </lineage>
</organism>
<dbReference type="PROSITE" id="PS51412">
    <property type="entry name" value="MACPF_2"/>
    <property type="match status" value="1"/>
</dbReference>
<reference evidence="2" key="1">
    <citation type="submission" date="2019-09" db="EMBL/GenBank/DDBJ databases">
        <title>Draft genome information of white flower Hibiscus syriacus.</title>
        <authorList>
            <person name="Kim Y.-M."/>
        </authorList>
    </citation>
    <scope>NUCLEOTIDE SEQUENCE [LARGE SCALE GENOMIC DNA]</scope>
    <source>
        <strain evidence="2">YM2019G1</strain>
    </source>
</reference>
<dbReference type="InterPro" id="IPR020864">
    <property type="entry name" value="MACPF"/>
</dbReference>
<gene>
    <name evidence="2" type="ORF">F3Y22_tig00117022pilonHSYRG00013</name>
</gene>
<evidence type="ECO:0000259" key="1">
    <source>
        <dbReference type="PROSITE" id="PS51412"/>
    </source>
</evidence>
<dbReference type="GO" id="GO:0009626">
    <property type="term" value="P:plant-type hypersensitive response"/>
    <property type="evidence" value="ECO:0007669"/>
    <property type="project" value="TreeGrafter"/>
</dbReference>
<dbReference type="PANTHER" id="PTHR33199:SF8">
    <property type="entry name" value="MACPF DOMAIN-CONTAINING PROTEIN NSL1"/>
    <property type="match status" value="1"/>
</dbReference>
<keyword evidence="3" id="KW-1185">Reference proteome</keyword>
<dbReference type="GO" id="GO:0005886">
    <property type="term" value="C:plasma membrane"/>
    <property type="evidence" value="ECO:0007669"/>
    <property type="project" value="TreeGrafter"/>
</dbReference>